<dbReference type="EMBL" id="CP061171">
    <property type="protein sequence ID" value="QNR86839.1"/>
    <property type="molecule type" value="Genomic_DNA"/>
</dbReference>
<keyword evidence="2" id="KW-1185">Reference proteome</keyword>
<evidence type="ECO:0000313" key="2">
    <source>
        <dbReference type="Proteomes" id="UP000516439"/>
    </source>
</evidence>
<accession>A0ABX6TMP4</accession>
<sequence>MDLPTDKNNGEADGFEAPHCYSFLEISVGIWRASVPADIESTIAGLKEAGTYKESKEMVDLDLEKSKYFWTVAVGKTDYYKI</sequence>
<evidence type="ECO:0000313" key="1">
    <source>
        <dbReference type="EMBL" id="QNR86839.1"/>
    </source>
</evidence>
<reference evidence="1 2" key="1">
    <citation type="submission" date="2020-09" db="EMBL/GenBank/DDBJ databases">
        <title>Pedobacter sp. SW-16 isolated from soil near Yeocheon.</title>
        <authorList>
            <person name="Im H.S."/>
            <person name="Joung Y."/>
            <person name="Lee S.-S."/>
        </authorList>
    </citation>
    <scope>NUCLEOTIDE SEQUENCE [LARGE SCALE GENOMIC DNA]</scope>
    <source>
        <strain evidence="1 2">SW-16</strain>
    </source>
</reference>
<dbReference type="RefSeq" id="WP_190328904.1">
    <property type="nucleotide sequence ID" value="NZ_CP061171.1"/>
</dbReference>
<proteinExistence type="predicted"/>
<dbReference type="Proteomes" id="UP000516439">
    <property type="component" value="Chromosome"/>
</dbReference>
<protein>
    <submittedName>
        <fullName evidence="1">Uncharacterized protein</fullName>
    </submittedName>
</protein>
<name>A0ABX6TMP4_9SPHI</name>
<organism evidence="1 2">
    <name type="scientific">Pedobacter riviphilus</name>
    <dbReference type="NCBI Taxonomy" id="2766984"/>
    <lineage>
        <taxon>Bacteria</taxon>
        <taxon>Pseudomonadati</taxon>
        <taxon>Bacteroidota</taxon>
        <taxon>Sphingobacteriia</taxon>
        <taxon>Sphingobacteriales</taxon>
        <taxon>Sphingobacteriaceae</taxon>
        <taxon>Pedobacter</taxon>
    </lineage>
</organism>
<gene>
    <name evidence="1" type="ORF">H9N25_10840</name>
</gene>